<dbReference type="Pfam" id="PF01590">
    <property type="entry name" value="GAF"/>
    <property type="match status" value="1"/>
</dbReference>
<feature type="domain" description="GAF" evidence="1">
    <location>
        <begin position="27"/>
        <end position="171"/>
    </location>
</feature>
<accession>A0A5M6ZJF2</accession>
<name>A0A5M6ZJF2_9PROT</name>
<proteinExistence type="predicted"/>
<dbReference type="PANTHER" id="PTHR43102">
    <property type="entry name" value="SLR1143 PROTEIN"/>
    <property type="match status" value="1"/>
</dbReference>
<dbReference type="InterPro" id="IPR029016">
    <property type="entry name" value="GAF-like_dom_sf"/>
</dbReference>
<protein>
    <submittedName>
        <fullName evidence="2">GAF domain-containing protein</fullName>
    </submittedName>
</protein>
<dbReference type="EMBL" id="VWOJ01000002">
    <property type="protein sequence ID" value="KAA5803378.1"/>
    <property type="molecule type" value="Genomic_DNA"/>
</dbReference>
<dbReference type="SMART" id="SM00065">
    <property type="entry name" value="GAF"/>
    <property type="match status" value="1"/>
</dbReference>
<dbReference type="RefSeq" id="WP_150022646.1">
    <property type="nucleotide sequence ID" value="NZ_VWOJ01000002.1"/>
</dbReference>
<keyword evidence="3" id="KW-1185">Reference proteome</keyword>
<dbReference type="AlphaFoldDB" id="A0A5M6ZJF2"/>
<comment type="caution">
    <text evidence="2">The sequence shown here is derived from an EMBL/GenBank/DDBJ whole genome shotgun (WGS) entry which is preliminary data.</text>
</comment>
<gene>
    <name evidence="2" type="ORF">F1654_06095</name>
</gene>
<organism evidence="2 3">
    <name type="scientific">Alkalicaulis satelles</name>
    <dbReference type="NCBI Taxonomy" id="2609175"/>
    <lineage>
        <taxon>Bacteria</taxon>
        <taxon>Pseudomonadati</taxon>
        <taxon>Pseudomonadota</taxon>
        <taxon>Alphaproteobacteria</taxon>
        <taxon>Maricaulales</taxon>
        <taxon>Maricaulaceae</taxon>
        <taxon>Alkalicaulis</taxon>
    </lineage>
</organism>
<sequence>MPHTPLFDLADPQRLAELKRFRAAVRHGGAQAPEITEAARYAFGSTVAALSCVGPQTTTFAAITGVSDPEDVPTCLAFCRHVVETGQPLIVKNLALDPRFADNPYVTEPPYIRFYAGVPVISPSGHVLGSFAILNQAPSFRFEAEDLAALKRFAQIAMNLIDMHAALRSMA</sequence>
<dbReference type="Proteomes" id="UP000325122">
    <property type="component" value="Unassembled WGS sequence"/>
</dbReference>
<dbReference type="InterPro" id="IPR003018">
    <property type="entry name" value="GAF"/>
</dbReference>
<dbReference type="Gene3D" id="3.30.450.40">
    <property type="match status" value="1"/>
</dbReference>
<evidence type="ECO:0000259" key="1">
    <source>
        <dbReference type="SMART" id="SM00065"/>
    </source>
</evidence>
<evidence type="ECO:0000313" key="3">
    <source>
        <dbReference type="Proteomes" id="UP000325122"/>
    </source>
</evidence>
<dbReference type="SUPFAM" id="SSF55781">
    <property type="entry name" value="GAF domain-like"/>
    <property type="match status" value="1"/>
</dbReference>
<evidence type="ECO:0000313" key="2">
    <source>
        <dbReference type="EMBL" id="KAA5803378.1"/>
    </source>
</evidence>
<dbReference type="PANTHER" id="PTHR43102:SF2">
    <property type="entry name" value="GAF DOMAIN-CONTAINING PROTEIN"/>
    <property type="match status" value="1"/>
</dbReference>
<reference evidence="2 3" key="1">
    <citation type="submission" date="2019-09" db="EMBL/GenBank/DDBJ databases">
        <authorList>
            <person name="Kevbrin V."/>
            <person name="Grouzdev D.S."/>
        </authorList>
    </citation>
    <scope>NUCLEOTIDE SEQUENCE [LARGE SCALE GENOMIC DNA]</scope>
    <source>
        <strain evidence="2 3">G-192</strain>
    </source>
</reference>